<accession>A0A9X3S7L6</accession>
<evidence type="ECO:0008006" key="4">
    <source>
        <dbReference type="Google" id="ProtNLM"/>
    </source>
</evidence>
<proteinExistence type="predicted"/>
<dbReference type="AlphaFoldDB" id="A0A9X3S7L6"/>
<reference evidence="2" key="1">
    <citation type="submission" date="2022-10" db="EMBL/GenBank/DDBJ databases">
        <title>The WGS of Solirubrobacter ginsenosidimutans DSM 21036.</title>
        <authorList>
            <person name="Jiang Z."/>
        </authorList>
    </citation>
    <scope>NUCLEOTIDE SEQUENCE</scope>
    <source>
        <strain evidence="2">DSM 21036</strain>
    </source>
</reference>
<evidence type="ECO:0000313" key="3">
    <source>
        <dbReference type="Proteomes" id="UP001149140"/>
    </source>
</evidence>
<feature type="transmembrane region" description="Helical" evidence="1">
    <location>
        <begin position="42"/>
        <end position="63"/>
    </location>
</feature>
<dbReference type="Proteomes" id="UP001149140">
    <property type="component" value="Unassembled WGS sequence"/>
</dbReference>
<comment type="caution">
    <text evidence="2">The sequence shown here is derived from an EMBL/GenBank/DDBJ whole genome shotgun (WGS) entry which is preliminary data.</text>
</comment>
<sequence>MSDLETALRELDVEWPDTPDLSHAVQARIAERRRKVSWRARIAYFAAALVLLGGGTLAVSPAARSSVLEWLGLKSVEIKREAPKPVIGRELDLGTPLAAPPKGTRIPQALGAPDTAYDTILPDGTHTVSLVYTGPPKLLIQVFRARATPFIEKTLGQGATAERVANGYWITGAHGFAYQSAKGFGYEQQRLADRTLLIERDGLLIRVEGNTTKARALAIAASIH</sequence>
<evidence type="ECO:0000313" key="2">
    <source>
        <dbReference type="EMBL" id="MDA0166171.1"/>
    </source>
</evidence>
<name>A0A9X3S7L6_9ACTN</name>
<dbReference type="RefSeq" id="WP_270045429.1">
    <property type="nucleotide sequence ID" value="NZ_JAPDOD010000060.1"/>
</dbReference>
<evidence type="ECO:0000256" key="1">
    <source>
        <dbReference type="SAM" id="Phobius"/>
    </source>
</evidence>
<dbReference type="EMBL" id="JAPDOD010000060">
    <property type="protein sequence ID" value="MDA0166171.1"/>
    <property type="molecule type" value="Genomic_DNA"/>
</dbReference>
<keyword evidence="3" id="KW-1185">Reference proteome</keyword>
<keyword evidence="1" id="KW-0472">Membrane</keyword>
<gene>
    <name evidence="2" type="ORF">OM076_38255</name>
</gene>
<keyword evidence="1" id="KW-0812">Transmembrane</keyword>
<organism evidence="2 3">
    <name type="scientific">Solirubrobacter ginsenosidimutans</name>
    <dbReference type="NCBI Taxonomy" id="490573"/>
    <lineage>
        <taxon>Bacteria</taxon>
        <taxon>Bacillati</taxon>
        <taxon>Actinomycetota</taxon>
        <taxon>Thermoleophilia</taxon>
        <taxon>Solirubrobacterales</taxon>
        <taxon>Solirubrobacteraceae</taxon>
        <taxon>Solirubrobacter</taxon>
    </lineage>
</organism>
<protein>
    <recommendedName>
        <fullName evidence="4">DUF4367 domain-containing protein</fullName>
    </recommendedName>
</protein>
<keyword evidence="1" id="KW-1133">Transmembrane helix</keyword>